<dbReference type="Proteomes" id="UP000192247">
    <property type="component" value="Unassembled WGS sequence"/>
</dbReference>
<feature type="compositionally biased region" description="Basic and acidic residues" evidence="2">
    <location>
        <begin position="136"/>
        <end position="152"/>
    </location>
</feature>
<evidence type="ECO:0000256" key="2">
    <source>
        <dbReference type="SAM" id="MobiDB-lite"/>
    </source>
</evidence>
<reference evidence="3 4" key="1">
    <citation type="journal article" date="2017" name="Gigascience">
        <title>Draft genome of the honey bee ectoparasitic mite, Tropilaelaps mercedesae, is shaped by the parasitic life history.</title>
        <authorList>
            <person name="Dong X."/>
            <person name="Armstrong S.D."/>
            <person name="Xia D."/>
            <person name="Makepeace B.L."/>
            <person name="Darby A.C."/>
            <person name="Kadowaki T."/>
        </authorList>
    </citation>
    <scope>NUCLEOTIDE SEQUENCE [LARGE SCALE GENOMIC DNA]</scope>
    <source>
        <strain evidence="3">Wuxi-XJTLU</strain>
    </source>
</reference>
<name>A0A1V9XBH8_9ACAR</name>
<dbReference type="EMBL" id="MNPL01016566">
    <property type="protein sequence ID" value="OQR70692.1"/>
    <property type="molecule type" value="Genomic_DNA"/>
</dbReference>
<dbReference type="Pfam" id="PF03357">
    <property type="entry name" value="Snf7"/>
    <property type="match status" value="1"/>
</dbReference>
<feature type="region of interest" description="Disordered" evidence="2">
    <location>
        <begin position="122"/>
        <end position="152"/>
    </location>
</feature>
<dbReference type="Gene3D" id="6.10.140.1230">
    <property type="match status" value="1"/>
</dbReference>
<dbReference type="AlphaFoldDB" id="A0A1V9XBH8"/>
<gene>
    <name evidence="3" type="ORF">BIW11_11462</name>
</gene>
<keyword evidence="4" id="KW-1185">Reference proteome</keyword>
<proteinExistence type="inferred from homology"/>
<dbReference type="PANTHER" id="PTHR10476">
    <property type="entry name" value="CHARGED MULTIVESICULAR BODY PROTEIN"/>
    <property type="match status" value="1"/>
</dbReference>
<dbReference type="InterPro" id="IPR005024">
    <property type="entry name" value="Snf7_fam"/>
</dbReference>
<protein>
    <submittedName>
        <fullName evidence="3">Charged multivesicular body protein 3-like</fullName>
    </submittedName>
</protein>
<dbReference type="GO" id="GO:0007034">
    <property type="term" value="P:vacuolar transport"/>
    <property type="evidence" value="ECO:0007669"/>
    <property type="project" value="InterPro"/>
</dbReference>
<accession>A0A1V9XBH8</accession>
<comment type="similarity">
    <text evidence="1">Belongs to the SNF7 family.</text>
</comment>
<comment type="caution">
    <text evidence="3">The sequence shown here is derived from an EMBL/GenBank/DDBJ whole genome shotgun (WGS) entry which is preliminary data.</text>
</comment>
<evidence type="ECO:0000313" key="3">
    <source>
        <dbReference type="EMBL" id="OQR70692.1"/>
    </source>
</evidence>
<dbReference type="FunCoup" id="A0A1V9XBH8">
    <property type="interactions" value="1173"/>
</dbReference>
<dbReference type="OrthoDB" id="2329734at2759"/>
<evidence type="ECO:0000256" key="1">
    <source>
        <dbReference type="ARBA" id="ARBA00006190"/>
    </source>
</evidence>
<dbReference type="InParanoid" id="A0A1V9XBH8"/>
<organism evidence="3 4">
    <name type="scientific">Tropilaelaps mercedesae</name>
    <dbReference type="NCBI Taxonomy" id="418985"/>
    <lineage>
        <taxon>Eukaryota</taxon>
        <taxon>Metazoa</taxon>
        <taxon>Ecdysozoa</taxon>
        <taxon>Arthropoda</taxon>
        <taxon>Chelicerata</taxon>
        <taxon>Arachnida</taxon>
        <taxon>Acari</taxon>
        <taxon>Parasitiformes</taxon>
        <taxon>Mesostigmata</taxon>
        <taxon>Gamasina</taxon>
        <taxon>Dermanyssoidea</taxon>
        <taxon>Laelapidae</taxon>
        <taxon>Tropilaelaps</taxon>
    </lineage>
</organism>
<evidence type="ECO:0000313" key="4">
    <source>
        <dbReference type="Proteomes" id="UP000192247"/>
    </source>
</evidence>
<dbReference type="STRING" id="418985.A0A1V9XBH8"/>
<sequence length="152" mass="17077">MGLFGKDKTPKDQVREWISRLRKETYQLDRQIRTTLRVAGSLQKSTDVMRSMQSLVKVPEVAQTMQELSKEMMKAGIIEEMMQDTLDETLGNDEELEEQAQEEIDKVIFEVTAGALVPAPAVADGDLENPGASTKEQADLESMRERFAALKS</sequence>